<protein>
    <submittedName>
        <fullName evidence="1">Uncharacterized protein</fullName>
    </submittedName>
</protein>
<organism evidence="1 2">
    <name type="scientific">Pyronema omphalodes (strain CBS 100304)</name>
    <name type="common">Pyronema confluens</name>
    <dbReference type="NCBI Taxonomy" id="1076935"/>
    <lineage>
        <taxon>Eukaryota</taxon>
        <taxon>Fungi</taxon>
        <taxon>Dikarya</taxon>
        <taxon>Ascomycota</taxon>
        <taxon>Pezizomycotina</taxon>
        <taxon>Pezizomycetes</taxon>
        <taxon>Pezizales</taxon>
        <taxon>Pyronemataceae</taxon>
        <taxon>Pyronema</taxon>
    </lineage>
</organism>
<dbReference type="EMBL" id="HF935381">
    <property type="protein sequence ID" value="CCX07907.1"/>
    <property type="molecule type" value="Genomic_DNA"/>
</dbReference>
<gene>
    <name evidence="1" type="ORF">PCON_07496</name>
</gene>
<sequence>MGMLHFGHVRTKKTALAALQP</sequence>
<dbReference type="Proteomes" id="UP000018144">
    <property type="component" value="Unassembled WGS sequence"/>
</dbReference>
<dbReference type="AlphaFoldDB" id="U4LC63"/>
<keyword evidence="2" id="KW-1185">Reference proteome</keyword>
<evidence type="ECO:0000313" key="2">
    <source>
        <dbReference type="Proteomes" id="UP000018144"/>
    </source>
</evidence>
<reference evidence="1 2" key="1">
    <citation type="journal article" date="2013" name="PLoS Genet.">
        <title>The genome and development-dependent transcriptomes of Pyronema confluens: a window into fungal evolution.</title>
        <authorList>
            <person name="Traeger S."/>
            <person name="Altegoer F."/>
            <person name="Freitag M."/>
            <person name="Gabaldon T."/>
            <person name="Kempken F."/>
            <person name="Kumar A."/>
            <person name="Marcet-Houben M."/>
            <person name="Poggeler S."/>
            <person name="Stajich J.E."/>
            <person name="Nowrousian M."/>
        </authorList>
    </citation>
    <scope>NUCLEOTIDE SEQUENCE [LARGE SCALE GENOMIC DNA]</scope>
    <source>
        <strain evidence="2">CBS 100304</strain>
        <tissue evidence="1">Vegetative mycelium</tissue>
    </source>
</reference>
<evidence type="ECO:0000313" key="1">
    <source>
        <dbReference type="EMBL" id="CCX07907.1"/>
    </source>
</evidence>
<proteinExistence type="predicted"/>
<name>U4LC63_PYROM</name>
<accession>U4LC63</accession>